<name>C8NDI0_CARH6</name>
<dbReference type="OrthoDB" id="666874at2"/>
<dbReference type="RefSeq" id="WP_004143381.1">
    <property type="nucleotide sequence ID" value="NZ_GG694030.1"/>
</dbReference>
<dbReference type="AlphaFoldDB" id="C8NDI0"/>
<organism evidence="1 2">
    <name type="scientific">Cardiobacterium hominis (strain ATCC 15826 / DSM 8339 / NCTC 10426 / 6573)</name>
    <dbReference type="NCBI Taxonomy" id="638300"/>
    <lineage>
        <taxon>Bacteria</taxon>
        <taxon>Pseudomonadati</taxon>
        <taxon>Pseudomonadota</taxon>
        <taxon>Gammaproteobacteria</taxon>
        <taxon>Cardiobacteriales</taxon>
        <taxon>Cardiobacteriaceae</taxon>
        <taxon>Cardiobacterium</taxon>
    </lineage>
</organism>
<dbReference type="HOGENOM" id="CLU_091623_0_0_6"/>
<evidence type="ECO:0000313" key="2">
    <source>
        <dbReference type="Proteomes" id="UP000004870"/>
    </source>
</evidence>
<dbReference type="EMBL" id="ACKY01000138">
    <property type="protein sequence ID" value="EEV87319.1"/>
    <property type="molecule type" value="Genomic_DNA"/>
</dbReference>
<reference evidence="1 2" key="1">
    <citation type="submission" date="2009-08" db="EMBL/GenBank/DDBJ databases">
        <authorList>
            <person name="Qin X."/>
            <person name="Bachman B."/>
            <person name="Battles P."/>
            <person name="Bell A."/>
            <person name="Bess C."/>
            <person name="Bickham C."/>
            <person name="Chaboub L."/>
            <person name="Chen D."/>
            <person name="Coyle M."/>
            <person name="Deiros D.R."/>
            <person name="Dinh H."/>
            <person name="Forbes L."/>
            <person name="Fowler G."/>
            <person name="Francisco L."/>
            <person name="Fu Q."/>
            <person name="Gubbala S."/>
            <person name="Hale W."/>
            <person name="Han Y."/>
            <person name="Hemphill L."/>
            <person name="Highlander S.K."/>
            <person name="Hirani K."/>
            <person name="Hogues M."/>
            <person name="Jackson L."/>
            <person name="Jakkamsetti A."/>
            <person name="Javaid M."/>
            <person name="Jiang H."/>
            <person name="Korchina V."/>
            <person name="Kovar C."/>
            <person name="Lara F."/>
            <person name="Lee S."/>
            <person name="Mata R."/>
            <person name="Mathew T."/>
            <person name="Moen C."/>
            <person name="Morales K."/>
            <person name="Munidasa M."/>
            <person name="Nazareth L."/>
            <person name="Ngo R."/>
            <person name="Nguyen L."/>
            <person name="Okwuonu G."/>
            <person name="Ongeri F."/>
            <person name="Patil S."/>
            <person name="Petrosino J."/>
            <person name="Pham C."/>
            <person name="Pham P."/>
            <person name="Pu L.-L."/>
            <person name="Puazo M."/>
            <person name="Raj R."/>
            <person name="Reid J."/>
            <person name="Rouhana J."/>
            <person name="Saada N."/>
            <person name="Shang Y."/>
            <person name="Simmons D."/>
            <person name="Thornton R."/>
            <person name="Warren J."/>
            <person name="Weissenberger G."/>
            <person name="Zhang J."/>
            <person name="Zhang L."/>
            <person name="Zhou C."/>
            <person name="Zhu D."/>
            <person name="Muzny D."/>
            <person name="Worley K."/>
            <person name="Gibbs R."/>
        </authorList>
    </citation>
    <scope>NUCLEOTIDE SEQUENCE [LARGE SCALE GENOMIC DNA]</scope>
    <source>
        <strain evidence="2">ATCC 15826 / DSM 8339 / NCTC 10426 / 6573</strain>
    </source>
</reference>
<gene>
    <name evidence="1" type="ORF">HMPREF0198_2558</name>
</gene>
<keyword evidence="2" id="KW-1185">Reference proteome</keyword>
<protein>
    <submittedName>
        <fullName evidence="1">Uncharacterized protein</fullName>
    </submittedName>
</protein>
<proteinExistence type="predicted"/>
<sequence length="251" mass="27257">MSHYSAIGFDSQNDDAFEHLIHRCIDHISATYEGKTMEYHRYDDESGAQLWLNTDKHGNIRAVEPAYHATTVQHVAIQGLSRVEDDGTAEIHLWLNGRTFDGDECSDGDYPLIISVPNGQLLPRKLPGKTTTARLIAIADDDISTYADTAAYTATQTGEGSIAANAVIPTGMFTNSGLPRPTAMINGTVLATACKTNALTGQTYYWCRLATYGMEIEAVYPAKAFTTPPQAGNIISGLYWMTGSIDTPAQT</sequence>
<accession>C8NDI0</accession>
<evidence type="ECO:0000313" key="1">
    <source>
        <dbReference type="EMBL" id="EEV87319.1"/>
    </source>
</evidence>
<dbReference type="Proteomes" id="UP000004870">
    <property type="component" value="Unassembled WGS sequence"/>
</dbReference>
<comment type="caution">
    <text evidence="1">The sequence shown here is derived from an EMBL/GenBank/DDBJ whole genome shotgun (WGS) entry which is preliminary data.</text>
</comment>